<dbReference type="InterPro" id="IPR004360">
    <property type="entry name" value="Glyas_Fos-R_dOase_dom"/>
</dbReference>
<feature type="domain" description="VOC" evidence="3">
    <location>
        <begin position="430"/>
        <end position="573"/>
    </location>
</feature>
<comment type="catalytic activity">
    <reaction evidence="2">
        <text>3-dehydroshikimate = 3,4-dihydroxybenzoate + H2O</text>
        <dbReference type="Rhea" id="RHEA:24848"/>
        <dbReference type="ChEBI" id="CHEBI:15377"/>
        <dbReference type="ChEBI" id="CHEBI:16630"/>
        <dbReference type="ChEBI" id="CHEBI:36241"/>
        <dbReference type="EC" id="4.2.1.118"/>
    </reaction>
</comment>
<dbReference type="InterPro" id="IPR050312">
    <property type="entry name" value="IolE/XylAMocC-like"/>
</dbReference>
<sequence length="607" mass="67835">MRTSIATVCLSGTLEEKLHACAEAGFDGVEIFELDLVVSPHSPERIRDLARHLGLTLDLYQPIRDLEGVDEALFAQNLRRAEAKFRLMNRLGIDLALICSNVATATVNDDAVVADQLRRLGDLAARYGVRLAYEALAWGKYVNDFEHSYRLVQAADHASVGVALDSFHILSRDWPVEPIERLDPEKIFFVQLADAPRMQLDVLSWSRHYRVFPGEGGFDLAGFMAHLLRTGYDGPVSLEIFNDTFRQADPFRTAIDGLRSLIWLQEQARERLASEQRGEGNVRLATLPAVDEPSGFNFAELKGTEPTRLRQMLDQLGFADSGRHRSKPAVELWSQGDARVIINAQRGAEGRLQVAGIGFDVVEPLASCSRALQLHATSVQRTQQLGEEVLQVVSAPDGTEISFARLDDQGRPPWMVEFEHTVPNDGLITGIDHINLAQPWQHFDEAVLFFESVLGLRAQPSLDITAPMGLVRSQVVSSEDRAVRLALNLAPLGRGDHHGRFHEQHIAFACTDVRALARQAVANGLKQLRIPDNYYDDLQSRFDLDEAFLGELRALNLLYDRDEHGDFLHFYTEAIDDVFLEVVERRSGYDGYGAPNAPVRLAAQYRV</sequence>
<evidence type="ECO:0000256" key="2">
    <source>
        <dbReference type="HAMAP-Rule" id="MF_02238"/>
    </source>
</evidence>
<evidence type="ECO:0000259" key="3">
    <source>
        <dbReference type="PROSITE" id="PS51819"/>
    </source>
</evidence>
<name>A0AAW6TBF7_9MICO</name>
<dbReference type="InterPro" id="IPR013022">
    <property type="entry name" value="Xyl_isomerase-like_TIM-brl"/>
</dbReference>
<proteinExistence type="inferred from homology"/>
<comment type="caution">
    <text evidence="4">The sequence shown here is derived from an EMBL/GenBank/DDBJ whole genome shotgun (WGS) entry which is preliminary data.</text>
</comment>
<reference evidence="4 5" key="1">
    <citation type="submission" date="2023-04" db="EMBL/GenBank/DDBJ databases">
        <title>Klugiella caeni sp. nov. isolated from the sludge of biochemical tank.</title>
        <authorList>
            <person name="Geng K."/>
        </authorList>
    </citation>
    <scope>NUCLEOTIDE SEQUENCE [LARGE SCALE GENOMIC DNA]</scope>
    <source>
        <strain evidence="4 5">YN-L-19</strain>
    </source>
</reference>
<evidence type="ECO:0000256" key="1">
    <source>
        <dbReference type="ARBA" id="ARBA00023277"/>
    </source>
</evidence>
<dbReference type="Gene3D" id="3.20.20.150">
    <property type="entry name" value="Divalent-metal-dependent TIM barrel enzymes"/>
    <property type="match status" value="1"/>
</dbReference>
<protein>
    <recommendedName>
        <fullName evidence="2">3-dehydroshikimate dehydratase</fullName>
        <shortName evidence="2">DSD</shortName>
        <ecNumber evidence="2">4.2.1.118</ecNumber>
    </recommendedName>
</protein>
<keyword evidence="1" id="KW-0119">Carbohydrate metabolism</keyword>
<accession>A0AAW6TBF7</accession>
<comment type="pathway">
    <text evidence="2">Aromatic compound metabolism; 3,4-dihydroxybenzoate biosynthesis.</text>
</comment>
<keyword evidence="2" id="KW-0479">Metal-binding</keyword>
<dbReference type="Gene3D" id="3.10.180.10">
    <property type="entry name" value="2,3-Dihydroxybiphenyl 1,2-Dioxygenase, domain 1"/>
    <property type="match status" value="2"/>
</dbReference>
<organism evidence="4 5">
    <name type="scientific">Ruicaihuangia caeni</name>
    <dbReference type="NCBI Taxonomy" id="3042517"/>
    <lineage>
        <taxon>Bacteria</taxon>
        <taxon>Bacillati</taxon>
        <taxon>Actinomycetota</taxon>
        <taxon>Actinomycetes</taxon>
        <taxon>Micrococcales</taxon>
        <taxon>Microbacteriaceae</taxon>
        <taxon>Ruicaihuangia</taxon>
    </lineage>
</organism>
<dbReference type="EMBL" id="JASATX010000002">
    <property type="protein sequence ID" value="MDI2098417.1"/>
    <property type="molecule type" value="Genomic_DNA"/>
</dbReference>
<dbReference type="InterPro" id="IPR043700">
    <property type="entry name" value="DSD"/>
</dbReference>
<dbReference type="GO" id="GO:0046565">
    <property type="term" value="F:3-dehydroshikimate dehydratase activity"/>
    <property type="evidence" value="ECO:0007669"/>
    <property type="project" value="UniProtKB-UniRule"/>
</dbReference>
<dbReference type="SUPFAM" id="SSF51658">
    <property type="entry name" value="Xylose isomerase-like"/>
    <property type="match status" value="1"/>
</dbReference>
<feature type="binding site" evidence="2">
    <location>
        <position position="581"/>
    </location>
    <ligand>
        <name>Mg(2+)</name>
        <dbReference type="ChEBI" id="CHEBI:18420"/>
    </ligand>
</feature>
<dbReference type="Pfam" id="PF01261">
    <property type="entry name" value="AP_endonuc_2"/>
    <property type="match status" value="1"/>
</dbReference>
<evidence type="ECO:0000313" key="5">
    <source>
        <dbReference type="Proteomes" id="UP001321506"/>
    </source>
</evidence>
<dbReference type="InterPro" id="IPR036237">
    <property type="entry name" value="Xyl_isomerase-like_sf"/>
</dbReference>
<dbReference type="EC" id="4.2.1.118" evidence="2"/>
<gene>
    <name evidence="4" type="ORF">QF206_05490</name>
</gene>
<feature type="binding site" evidence="2">
    <location>
        <position position="191"/>
    </location>
    <ligand>
        <name>a divalent metal cation</name>
        <dbReference type="ChEBI" id="CHEBI:60240"/>
        <note>catalytic</note>
    </ligand>
</feature>
<comment type="function">
    <text evidence="2">Catalyzes the conversion of 3-dehydroshikimate to protocatechuate (3,4-dihydroxybenzoate), a common intermediate of quinate and shikimate degradation pathways.</text>
</comment>
<dbReference type="AlphaFoldDB" id="A0AAW6TBF7"/>
<dbReference type="Pfam" id="PF14696">
    <property type="entry name" value="Glyoxalase_5"/>
    <property type="match status" value="1"/>
</dbReference>
<feature type="binding site" evidence="2">
    <location>
        <position position="239"/>
    </location>
    <ligand>
        <name>a divalent metal cation</name>
        <dbReference type="ChEBI" id="CHEBI:60240"/>
        <note>catalytic</note>
    </ligand>
</feature>
<dbReference type="PANTHER" id="PTHR12110">
    <property type="entry name" value="HYDROXYPYRUVATE ISOMERASE"/>
    <property type="match status" value="1"/>
</dbReference>
<dbReference type="GO" id="GO:0046279">
    <property type="term" value="P:3,4-dihydroxybenzoate biosynthetic process"/>
    <property type="evidence" value="ECO:0007669"/>
    <property type="project" value="UniProtKB-UniRule"/>
</dbReference>
<keyword evidence="5" id="KW-1185">Reference proteome</keyword>
<dbReference type="Proteomes" id="UP001321506">
    <property type="component" value="Unassembled WGS sequence"/>
</dbReference>
<keyword evidence="2" id="KW-0456">Lyase</keyword>
<evidence type="ECO:0000313" key="4">
    <source>
        <dbReference type="EMBL" id="MDI2098417.1"/>
    </source>
</evidence>
<dbReference type="PANTHER" id="PTHR12110:SF21">
    <property type="entry name" value="XYLOSE ISOMERASE-LIKE TIM BARREL DOMAIN-CONTAINING PROTEIN"/>
    <property type="match status" value="1"/>
</dbReference>
<dbReference type="PROSITE" id="PS51819">
    <property type="entry name" value="VOC"/>
    <property type="match status" value="1"/>
</dbReference>
<dbReference type="SUPFAM" id="SSF54593">
    <property type="entry name" value="Glyoxalase/Bleomycin resistance protein/Dihydroxybiphenyl dioxygenase"/>
    <property type="match status" value="1"/>
</dbReference>
<feature type="binding site" evidence="2">
    <location>
        <position position="433"/>
    </location>
    <ligand>
        <name>Mg(2+)</name>
        <dbReference type="ChEBI" id="CHEBI:18420"/>
    </ligand>
</feature>
<dbReference type="InterPro" id="IPR029068">
    <property type="entry name" value="Glyas_Bleomycin-R_OHBP_Dase"/>
</dbReference>
<dbReference type="Pfam" id="PF00903">
    <property type="entry name" value="Glyoxalase"/>
    <property type="match status" value="1"/>
</dbReference>
<comment type="similarity">
    <text evidence="2">Belongs to the bacterial two-domain DSD family.</text>
</comment>
<dbReference type="HAMAP" id="MF_02238">
    <property type="entry name" value="DSD"/>
    <property type="match status" value="1"/>
</dbReference>
<comment type="cofactor">
    <cofactor evidence="2">
        <name>a divalent metal cation</name>
        <dbReference type="ChEBI" id="CHEBI:60240"/>
    </cofactor>
</comment>
<dbReference type="InterPro" id="IPR037523">
    <property type="entry name" value="VOC_core"/>
</dbReference>
<feature type="binding site" evidence="2">
    <location>
        <position position="165"/>
    </location>
    <ligand>
        <name>a divalent metal cation</name>
        <dbReference type="ChEBI" id="CHEBI:60240"/>
        <note>catalytic</note>
    </ligand>
</feature>
<feature type="binding site" evidence="2">
    <location>
        <position position="134"/>
    </location>
    <ligand>
        <name>a divalent metal cation</name>
        <dbReference type="ChEBI" id="CHEBI:60240"/>
        <note>catalytic</note>
    </ligand>
</feature>
<dbReference type="GO" id="GO:0046872">
    <property type="term" value="F:metal ion binding"/>
    <property type="evidence" value="ECO:0007669"/>
    <property type="project" value="UniProtKB-UniRule"/>
</dbReference>
<dbReference type="RefSeq" id="WP_281488211.1">
    <property type="nucleotide sequence ID" value="NZ_CP159582.1"/>
</dbReference>
<feature type="binding site" evidence="2">
    <location>
        <position position="505"/>
    </location>
    <ligand>
        <name>Mg(2+)</name>
        <dbReference type="ChEBI" id="CHEBI:18420"/>
    </ligand>
</feature>